<feature type="region of interest" description="Disordered" evidence="1">
    <location>
        <begin position="218"/>
        <end position="287"/>
    </location>
</feature>
<dbReference type="AlphaFoldDB" id="A0A150FTX6"/>
<dbReference type="EMBL" id="LSYV01000840">
    <property type="protein sequence ID" value="KXZ41073.1"/>
    <property type="molecule type" value="Genomic_DNA"/>
</dbReference>
<feature type="compositionally biased region" description="Polar residues" evidence="1">
    <location>
        <begin position="256"/>
        <end position="277"/>
    </location>
</feature>
<gene>
    <name evidence="2" type="ORF">GPECTOR_844g82</name>
</gene>
<evidence type="ECO:0000256" key="1">
    <source>
        <dbReference type="SAM" id="MobiDB-lite"/>
    </source>
</evidence>
<dbReference type="Proteomes" id="UP000075714">
    <property type="component" value="Unassembled WGS sequence"/>
</dbReference>
<evidence type="ECO:0000313" key="3">
    <source>
        <dbReference type="Proteomes" id="UP000075714"/>
    </source>
</evidence>
<evidence type="ECO:0000313" key="2">
    <source>
        <dbReference type="EMBL" id="KXZ41073.1"/>
    </source>
</evidence>
<accession>A0A150FTX6</accession>
<proteinExistence type="predicted"/>
<protein>
    <submittedName>
        <fullName evidence="2">Uncharacterized protein</fullName>
    </submittedName>
</protein>
<name>A0A150FTX6_GONPE</name>
<organism evidence="2 3">
    <name type="scientific">Gonium pectorale</name>
    <name type="common">Green alga</name>
    <dbReference type="NCBI Taxonomy" id="33097"/>
    <lineage>
        <taxon>Eukaryota</taxon>
        <taxon>Viridiplantae</taxon>
        <taxon>Chlorophyta</taxon>
        <taxon>core chlorophytes</taxon>
        <taxon>Chlorophyceae</taxon>
        <taxon>CS clade</taxon>
        <taxon>Chlamydomonadales</taxon>
        <taxon>Volvocaceae</taxon>
        <taxon>Gonium</taxon>
    </lineage>
</organism>
<comment type="caution">
    <text evidence="2">The sequence shown here is derived from an EMBL/GenBank/DDBJ whole genome shotgun (WGS) entry which is preliminary data.</text>
</comment>
<sequence>MDAPTDTEGKPVEGKPEVEALDPGVAVDVLTDVCTDCFTRKPELIDALKAVLSAAEEGTAKGKTPLDLKGKAKLVVQKTSSDRKTIVEKLRCSPAERSRMRSPEHGQPLRLFQDVKEKVKSMKLFDIPGIQEKSRRLLKQLDEAVDTEDGIVPVLEEEQIEAIDHVKAYMSSWNKLQDAMGKVRVAAQSSMSIAQTASDAVWESRGVVPMIAGPADPNANFLLSDSEDEEVENESNSSQKGAEGEQQEEEQEEGNRPSSSHAIAATSSPMCGQQPCASSPCAEPPEVGYKHLKPSILAVSELFRAVQVLEPGTASPRTAGVQMSPRKLLLLSPRSGGLVSSPAANN</sequence>
<reference evidence="3" key="1">
    <citation type="journal article" date="2016" name="Nat. Commun.">
        <title>The Gonium pectorale genome demonstrates co-option of cell cycle regulation during the evolution of multicellularity.</title>
        <authorList>
            <person name="Hanschen E.R."/>
            <person name="Marriage T.N."/>
            <person name="Ferris P.J."/>
            <person name="Hamaji T."/>
            <person name="Toyoda A."/>
            <person name="Fujiyama A."/>
            <person name="Neme R."/>
            <person name="Noguchi H."/>
            <person name="Minakuchi Y."/>
            <person name="Suzuki M."/>
            <person name="Kawai-Toyooka H."/>
            <person name="Smith D.R."/>
            <person name="Sparks H."/>
            <person name="Anderson J."/>
            <person name="Bakaric R."/>
            <person name="Luria V."/>
            <person name="Karger A."/>
            <person name="Kirschner M.W."/>
            <person name="Durand P.M."/>
            <person name="Michod R.E."/>
            <person name="Nozaki H."/>
            <person name="Olson B.J."/>
        </authorList>
    </citation>
    <scope>NUCLEOTIDE SEQUENCE [LARGE SCALE GENOMIC DNA]</scope>
    <source>
        <strain evidence="3">NIES-2863</strain>
    </source>
</reference>
<keyword evidence="3" id="KW-1185">Reference proteome</keyword>